<dbReference type="Proteomes" id="UP001321473">
    <property type="component" value="Unassembled WGS sequence"/>
</dbReference>
<keyword evidence="2" id="KW-0812">Transmembrane</keyword>
<feature type="region of interest" description="Disordered" evidence="1">
    <location>
        <begin position="1"/>
        <end position="48"/>
    </location>
</feature>
<organism evidence="3 4">
    <name type="scientific">Amblyomma americanum</name>
    <name type="common">Lone star tick</name>
    <dbReference type="NCBI Taxonomy" id="6943"/>
    <lineage>
        <taxon>Eukaryota</taxon>
        <taxon>Metazoa</taxon>
        <taxon>Ecdysozoa</taxon>
        <taxon>Arthropoda</taxon>
        <taxon>Chelicerata</taxon>
        <taxon>Arachnida</taxon>
        <taxon>Acari</taxon>
        <taxon>Parasitiformes</taxon>
        <taxon>Ixodida</taxon>
        <taxon>Ixodoidea</taxon>
        <taxon>Ixodidae</taxon>
        <taxon>Amblyomminae</taxon>
        <taxon>Amblyomma</taxon>
    </lineage>
</organism>
<comment type="caution">
    <text evidence="3">The sequence shown here is derived from an EMBL/GenBank/DDBJ whole genome shotgun (WGS) entry which is preliminary data.</text>
</comment>
<reference evidence="3 4" key="1">
    <citation type="journal article" date="2023" name="Arcadia Sci">
        <title>De novo assembly of a long-read Amblyomma americanum tick genome.</title>
        <authorList>
            <person name="Chou S."/>
            <person name="Poskanzer K.E."/>
            <person name="Rollins M."/>
            <person name="Thuy-Boun P.S."/>
        </authorList>
    </citation>
    <scope>NUCLEOTIDE SEQUENCE [LARGE SCALE GENOMIC DNA]</scope>
    <source>
        <strain evidence="3">F_SG_1</strain>
        <tissue evidence="3">Salivary glands</tissue>
    </source>
</reference>
<name>A0AAQ4DU46_AMBAM</name>
<feature type="transmembrane region" description="Helical" evidence="2">
    <location>
        <begin position="96"/>
        <end position="119"/>
    </location>
</feature>
<evidence type="ECO:0008006" key="5">
    <source>
        <dbReference type="Google" id="ProtNLM"/>
    </source>
</evidence>
<evidence type="ECO:0000313" key="3">
    <source>
        <dbReference type="EMBL" id="KAK8765986.1"/>
    </source>
</evidence>
<keyword evidence="4" id="KW-1185">Reference proteome</keyword>
<evidence type="ECO:0000256" key="1">
    <source>
        <dbReference type="SAM" id="MobiDB-lite"/>
    </source>
</evidence>
<gene>
    <name evidence="3" type="ORF">V5799_007233</name>
</gene>
<evidence type="ECO:0000256" key="2">
    <source>
        <dbReference type="SAM" id="Phobius"/>
    </source>
</evidence>
<proteinExistence type="predicted"/>
<keyword evidence="2" id="KW-1133">Transmembrane helix</keyword>
<evidence type="ECO:0000313" key="4">
    <source>
        <dbReference type="Proteomes" id="UP001321473"/>
    </source>
</evidence>
<dbReference type="EMBL" id="JARKHS020026815">
    <property type="protein sequence ID" value="KAK8765986.1"/>
    <property type="molecule type" value="Genomic_DNA"/>
</dbReference>
<keyword evidence="2" id="KW-0472">Membrane</keyword>
<sequence>MSEAMTVSSAGDRRSGEHVYPGHAQKRSQSHGGLTNVTFGADPSSTPSPDPAVLAIPGALATGTAIMKSRSTRLGATRIAITHEPSTAETNIVPRALYSTGLLACALLSLAMLTFHWVAMPLLAPSVGHWCRKSEEVGNVSEAQWKRTFISLGNDGRYSKCTVYSVGSVTTTESNGVGAAGRPISAATAVTTPRQEVPCSRGNKDNNNLCSTGHNLNDMETEPATQLDVDSPSVEASPRGYVTSVEQSTLHGQPGRRYRNVMTSPSTVESLYAFVTASQSPQSPLVCPVRPKDRDSSICDVSETHPAEAVETATHTPLLSEAMTVSFAGDNSLGEHRYPGSTLKRSQSRCGLANATLGGDPSSTPTADPEALTMPSALAFGNGSLKSRPAHHRVSSIANCHEPSTADANIVSSAFRVRLLSCALLSLAVLKFHWLAMPLFAPAVRHWSRKYEEAVNVSEAHWKWKFIQRRDDSRNRKCIIYSVGSVMSAESNGHASGLSRSAATVVMATLQDLPCSS</sequence>
<accession>A0AAQ4DU46</accession>
<dbReference type="AlphaFoldDB" id="A0AAQ4DU46"/>
<protein>
    <recommendedName>
        <fullName evidence="5">Transmembrane protein</fullName>
    </recommendedName>
</protein>